<proteinExistence type="predicted"/>
<evidence type="ECO:0000313" key="2">
    <source>
        <dbReference type="RefSeq" id="XP_073900882.1"/>
    </source>
</evidence>
<name>A0AC58K7J2_CASCN</name>
<keyword evidence="1" id="KW-1185">Reference proteome</keyword>
<evidence type="ECO:0000313" key="1">
    <source>
        <dbReference type="Proteomes" id="UP001732720"/>
    </source>
</evidence>
<dbReference type="RefSeq" id="XP_073900882.1">
    <property type="nucleotide sequence ID" value="XM_074044781.1"/>
</dbReference>
<gene>
    <name evidence="2" type="primary">LOC109699372</name>
</gene>
<accession>A0AC58K7J2</accession>
<sequence>MIEVLECFPLKACTRHSLYECPGHSRGLQAPALCSRSWSPVTLSLPPPQLFFHLQRERRFLEPRARFYAAEVASAIGYLHSLNIIYRDLKPENILLDCQGHVVLTDFGLCKEGVEPEETTSTFCGTPEHLAPEVLRKEPYDRAVDWWCLGAVLYEMLHGLPSFFSRDVAQMYENILHQPLQIPGVQTVAACDILQGLLRKDQRQRLGSKADFVGDLQQSTGACGGLSFLRRQLRNTSTCLPLPFKRGFCYHCHLEIP</sequence>
<protein>
    <submittedName>
        <fullName evidence="2">Serine/threonine-protein kinase Sgk2-like</fullName>
    </submittedName>
</protein>
<reference evidence="2" key="1">
    <citation type="submission" date="2025-08" db="UniProtKB">
        <authorList>
            <consortium name="RefSeq"/>
        </authorList>
    </citation>
    <scope>IDENTIFICATION</scope>
</reference>
<organism evidence="1 2">
    <name type="scientific">Castor canadensis</name>
    <name type="common">American beaver</name>
    <dbReference type="NCBI Taxonomy" id="51338"/>
    <lineage>
        <taxon>Eukaryota</taxon>
        <taxon>Metazoa</taxon>
        <taxon>Chordata</taxon>
        <taxon>Craniata</taxon>
        <taxon>Vertebrata</taxon>
        <taxon>Euteleostomi</taxon>
        <taxon>Mammalia</taxon>
        <taxon>Eutheria</taxon>
        <taxon>Euarchontoglires</taxon>
        <taxon>Glires</taxon>
        <taxon>Rodentia</taxon>
        <taxon>Castorimorpha</taxon>
        <taxon>Castoridae</taxon>
        <taxon>Castor</taxon>
    </lineage>
</organism>
<dbReference type="Proteomes" id="UP001732720">
    <property type="component" value="Chromosome 11"/>
</dbReference>